<keyword evidence="3 7" id="KW-0067">ATP-binding</keyword>
<dbReference type="Gene3D" id="3.40.50.300">
    <property type="entry name" value="P-loop containing nucleotide triphosphate hydrolases"/>
    <property type="match status" value="1"/>
</dbReference>
<dbReference type="NCBIfam" id="NF010068">
    <property type="entry name" value="PRK13548.1"/>
    <property type="match status" value="1"/>
</dbReference>
<feature type="region of interest" description="Disordered" evidence="5">
    <location>
        <begin position="254"/>
        <end position="291"/>
    </location>
</feature>
<dbReference type="AlphaFoldDB" id="A0A173LI07"/>
<dbReference type="PANTHER" id="PTHR42794">
    <property type="entry name" value="HEMIN IMPORT ATP-BINDING PROTEIN HMUV"/>
    <property type="match status" value="1"/>
</dbReference>
<evidence type="ECO:0000256" key="2">
    <source>
        <dbReference type="ARBA" id="ARBA00022741"/>
    </source>
</evidence>
<dbReference type="SMART" id="SM00382">
    <property type="entry name" value="AAA"/>
    <property type="match status" value="1"/>
</dbReference>
<evidence type="ECO:0000256" key="4">
    <source>
        <dbReference type="ARBA" id="ARBA00022967"/>
    </source>
</evidence>
<evidence type="ECO:0000256" key="1">
    <source>
        <dbReference type="ARBA" id="ARBA00022448"/>
    </source>
</evidence>
<dbReference type="RefSeq" id="WP_075844778.1">
    <property type="nucleotide sequence ID" value="NZ_CP015961.1"/>
</dbReference>
<accession>A0A173LI07</accession>
<dbReference type="InterPro" id="IPR017871">
    <property type="entry name" value="ABC_transporter-like_CS"/>
</dbReference>
<dbReference type="InterPro" id="IPR003439">
    <property type="entry name" value="ABC_transporter-like_ATP-bd"/>
</dbReference>
<keyword evidence="1" id="KW-0813">Transport</keyword>
<dbReference type="InterPro" id="IPR003593">
    <property type="entry name" value="AAA+_ATPase"/>
</dbReference>
<keyword evidence="8" id="KW-1185">Reference proteome</keyword>
<dbReference type="KEGG" id="dtm:BJL86_0424"/>
<dbReference type="PANTHER" id="PTHR42794:SF1">
    <property type="entry name" value="HEMIN IMPORT ATP-BINDING PROTEIN HMUV"/>
    <property type="match status" value="1"/>
</dbReference>
<protein>
    <submittedName>
        <fullName evidence="7">Hemin import ATP-binding protein HmuV</fullName>
    </submittedName>
</protein>
<dbReference type="SUPFAM" id="SSF52540">
    <property type="entry name" value="P-loop containing nucleoside triphosphate hydrolases"/>
    <property type="match status" value="1"/>
</dbReference>
<gene>
    <name evidence="7" type="ORF">BJL86_0424</name>
</gene>
<dbReference type="EMBL" id="CP015961">
    <property type="protein sequence ID" value="ANI91234.1"/>
    <property type="molecule type" value="Genomic_DNA"/>
</dbReference>
<keyword evidence="4" id="KW-1278">Translocase</keyword>
<dbReference type="Proteomes" id="UP000186104">
    <property type="component" value="Chromosome"/>
</dbReference>
<reference evidence="7 8" key="1">
    <citation type="submission" date="2016-06" db="EMBL/GenBank/DDBJ databases">
        <title>Complete genome sequence of a saline-alkali tolerant type strain Dietzia timorensis ID05-A0528T.</title>
        <authorList>
            <person name="Wu X."/>
        </authorList>
    </citation>
    <scope>NUCLEOTIDE SEQUENCE [LARGE SCALE GENOMIC DNA]</scope>
    <source>
        <strain evidence="7 8">ID05-A0528</strain>
    </source>
</reference>
<dbReference type="PROSITE" id="PS50893">
    <property type="entry name" value="ABC_TRANSPORTER_2"/>
    <property type="match status" value="1"/>
</dbReference>
<evidence type="ECO:0000313" key="8">
    <source>
        <dbReference type="Proteomes" id="UP000186104"/>
    </source>
</evidence>
<dbReference type="OrthoDB" id="3579586at2"/>
<evidence type="ECO:0000256" key="3">
    <source>
        <dbReference type="ARBA" id="ARBA00022840"/>
    </source>
</evidence>
<dbReference type="CDD" id="cd03214">
    <property type="entry name" value="ABC_Iron-Siderophores_B12_Hemin"/>
    <property type="match status" value="1"/>
</dbReference>
<evidence type="ECO:0000259" key="6">
    <source>
        <dbReference type="PROSITE" id="PS50893"/>
    </source>
</evidence>
<dbReference type="Pfam" id="PF00005">
    <property type="entry name" value="ABC_tran"/>
    <property type="match status" value="1"/>
</dbReference>
<dbReference type="STRING" id="499555.BJL86_0424"/>
<organism evidence="7 8">
    <name type="scientific">Dietzia timorensis</name>
    <dbReference type="NCBI Taxonomy" id="499555"/>
    <lineage>
        <taxon>Bacteria</taxon>
        <taxon>Bacillati</taxon>
        <taxon>Actinomycetota</taxon>
        <taxon>Actinomycetes</taxon>
        <taxon>Mycobacteriales</taxon>
        <taxon>Dietziaceae</taxon>
        <taxon>Dietzia</taxon>
    </lineage>
</organism>
<name>A0A173LI07_9ACTN</name>
<evidence type="ECO:0000256" key="5">
    <source>
        <dbReference type="SAM" id="MobiDB-lite"/>
    </source>
</evidence>
<dbReference type="PROSITE" id="PS00211">
    <property type="entry name" value="ABC_TRANSPORTER_1"/>
    <property type="match status" value="1"/>
</dbReference>
<dbReference type="GO" id="GO:0016887">
    <property type="term" value="F:ATP hydrolysis activity"/>
    <property type="evidence" value="ECO:0007669"/>
    <property type="project" value="InterPro"/>
</dbReference>
<dbReference type="GO" id="GO:0005524">
    <property type="term" value="F:ATP binding"/>
    <property type="evidence" value="ECO:0007669"/>
    <property type="project" value="UniProtKB-KW"/>
</dbReference>
<evidence type="ECO:0000313" key="7">
    <source>
        <dbReference type="EMBL" id="ANI91234.1"/>
    </source>
</evidence>
<proteinExistence type="predicted"/>
<keyword evidence="2" id="KW-0547">Nucleotide-binding</keyword>
<dbReference type="InterPro" id="IPR027417">
    <property type="entry name" value="P-loop_NTPase"/>
</dbReference>
<feature type="domain" description="ABC transporter" evidence="6">
    <location>
        <begin position="16"/>
        <end position="247"/>
    </location>
</feature>
<sequence length="291" mass="30865">MSTENRESTTPGTTVLEARSVVVTAGKKTLVDGVDLQVRAGEVLGLIGPNGAGKSTLLSALAGDRPPHSGSVELFGRPYSDYSPRQAARLRAVMLQDPTVSFAHLVRDVVEMGRAAWPGDPDRDAQIIDRCLAEVDMTGMADREITTLSGGERARVALARVLAQTADCVMLDEPTAAMDIGHSERTMHTVRRVAGEGAGVVVVLHDLGTAAKYCDRLALLHAGRIFDVGTPEEVCTEDTLSHVYGWPISVTHHPATSAPGTGHTVADDGGGANPSGGRPVLWIRPRDERRP</sequence>